<feature type="transmembrane region" description="Helical" evidence="1">
    <location>
        <begin position="223"/>
        <end position="246"/>
    </location>
</feature>
<evidence type="ECO:0000256" key="1">
    <source>
        <dbReference type="SAM" id="Phobius"/>
    </source>
</evidence>
<reference evidence="2" key="1">
    <citation type="submission" date="2019-03" db="EMBL/GenBank/DDBJ databases">
        <authorList>
            <person name="Mank J."/>
            <person name="Almeida P."/>
        </authorList>
    </citation>
    <scope>NUCLEOTIDE SEQUENCE</scope>
    <source>
        <strain evidence="2">78183</strain>
    </source>
</reference>
<keyword evidence="1" id="KW-1133">Transmembrane helix</keyword>
<dbReference type="AlphaFoldDB" id="A0A6N2LYE4"/>
<sequence length="275" mass="30527">MVAIKAGKNSSIPITSSRIEQTSSSSFSIDSLSVKVIIAWLAPENRKPSYCLFNISQNHILHCGIVLDLSEKDCLEGGYWPSGPGKYLIGDLLTANFSEYQEGESLPMVDEDLHCAKSQAFTSSSHSFQHCVMTGKTLPSWERKEKQMEEFEGRHHLVLTKDMYFNANRKEICCIKATSAPFSRLPQVHVGSISCVKSLLGTSLWRLPKAEVAHITKKKSNQLYLILGGGGFLIISGIAITFYLGIFPLPHKPQFNLNEATITGLEIFRSKPAYL</sequence>
<proteinExistence type="predicted"/>
<dbReference type="EMBL" id="CAADRP010001641">
    <property type="protein sequence ID" value="VFU46293.1"/>
    <property type="molecule type" value="Genomic_DNA"/>
</dbReference>
<keyword evidence="1" id="KW-0472">Membrane</keyword>
<protein>
    <submittedName>
        <fullName evidence="2">Uncharacterized protein</fullName>
    </submittedName>
</protein>
<keyword evidence="1" id="KW-0812">Transmembrane</keyword>
<name>A0A6N2LYE4_SALVM</name>
<evidence type="ECO:0000313" key="2">
    <source>
        <dbReference type="EMBL" id="VFU46293.1"/>
    </source>
</evidence>
<organism evidence="2">
    <name type="scientific">Salix viminalis</name>
    <name type="common">Common osier</name>
    <name type="synonym">Basket willow</name>
    <dbReference type="NCBI Taxonomy" id="40686"/>
    <lineage>
        <taxon>Eukaryota</taxon>
        <taxon>Viridiplantae</taxon>
        <taxon>Streptophyta</taxon>
        <taxon>Embryophyta</taxon>
        <taxon>Tracheophyta</taxon>
        <taxon>Spermatophyta</taxon>
        <taxon>Magnoliopsida</taxon>
        <taxon>eudicotyledons</taxon>
        <taxon>Gunneridae</taxon>
        <taxon>Pentapetalae</taxon>
        <taxon>rosids</taxon>
        <taxon>fabids</taxon>
        <taxon>Malpighiales</taxon>
        <taxon>Salicaceae</taxon>
        <taxon>Saliceae</taxon>
        <taxon>Salix</taxon>
    </lineage>
</organism>
<accession>A0A6N2LYE4</accession>
<gene>
    <name evidence="2" type="ORF">SVIM_LOCUS293113</name>
</gene>